<evidence type="ECO:0000313" key="9">
    <source>
        <dbReference type="EMBL" id="HIT17441.1"/>
    </source>
</evidence>
<comment type="caution">
    <text evidence="9">The sequence shown here is derived from an EMBL/GenBank/DDBJ whole genome shotgun (WGS) entry which is preliminary data.</text>
</comment>
<dbReference type="InterPro" id="IPR001719">
    <property type="entry name" value="AP_endonuc_2"/>
</dbReference>
<dbReference type="FunFam" id="3.20.20.150:FF:000001">
    <property type="entry name" value="Probable endonuclease 4"/>
    <property type="match status" value="1"/>
</dbReference>
<proteinExistence type="inferred from homology"/>
<evidence type="ECO:0000256" key="4">
    <source>
        <dbReference type="ARBA" id="ARBA00022763"/>
    </source>
</evidence>
<accession>A0A9D1KBJ5</accession>
<dbReference type="EMBL" id="DVKI01000112">
    <property type="protein sequence ID" value="HIT17441.1"/>
    <property type="molecule type" value="Genomic_DNA"/>
</dbReference>
<dbReference type="Proteomes" id="UP000886893">
    <property type="component" value="Unassembled WGS sequence"/>
</dbReference>
<dbReference type="GO" id="GO:0003906">
    <property type="term" value="F:DNA-(apurinic or apyrimidinic site) endonuclease activity"/>
    <property type="evidence" value="ECO:0007669"/>
    <property type="project" value="TreeGrafter"/>
</dbReference>
<dbReference type="GO" id="GO:0008270">
    <property type="term" value="F:zinc ion binding"/>
    <property type="evidence" value="ECO:0007669"/>
    <property type="project" value="InterPro"/>
</dbReference>
<evidence type="ECO:0000313" key="10">
    <source>
        <dbReference type="Proteomes" id="UP000886893"/>
    </source>
</evidence>
<dbReference type="EC" id="3.1.21.2" evidence="9"/>
<keyword evidence="5 9" id="KW-0378">Hydrolase</keyword>
<dbReference type="InterPro" id="IPR013022">
    <property type="entry name" value="Xyl_isomerase-like_TIM-brl"/>
</dbReference>
<evidence type="ECO:0000256" key="6">
    <source>
        <dbReference type="ARBA" id="ARBA00022833"/>
    </source>
</evidence>
<dbReference type="NCBIfam" id="NF002196">
    <property type="entry name" value="PRK01060.1-1"/>
    <property type="match status" value="1"/>
</dbReference>
<organism evidence="9 10">
    <name type="scientific">Candidatus Caccosoma faecigallinarum</name>
    <dbReference type="NCBI Taxonomy" id="2840720"/>
    <lineage>
        <taxon>Bacteria</taxon>
        <taxon>Bacillati</taxon>
        <taxon>Bacillota</taxon>
        <taxon>Bacillota incertae sedis</taxon>
        <taxon>Candidatus Caccosoma</taxon>
    </lineage>
</organism>
<dbReference type="GO" id="GO:0006284">
    <property type="term" value="P:base-excision repair"/>
    <property type="evidence" value="ECO:0007669"/>
    <property type="project" value="TreeGrafter"/>
</dbReference>
<keyword evidence="7" id="KW-0234">DNA repair</keyword>
<keyword evidence="3" id="KW-0479">Metal-binding</keyword>
<dbReference type="InterPro" id="IPR018246">
    <property type="entry name" value="AP_endonuc_F2_Zn_BS"/>
</dbReference>
<dbReference type="PROSITE" id="PS00729">
    <property type="entry name" value="AP_NUCLEASE_F2_1"/>
    <property type="match status" value="1"/>
</dbReference>
<evidence type="ECO:0000256" key="1">
    <source>
        <dbReference type="ARBA" id="ARBA00001947"/>
    </source>
</evidence>
<dbReference type="GO" id="GO:0008833">
    <property type="term" value="F:deoxyribonuclease IV (phage-T4-induced) activity"/>
    <property type="evidence" value="ECO:0007669"/>
    <property type="project" value="UniProtKB-EC"/>
</dbReference>
<dbReference type="SUPFAM" id="SSF51658">
    <property type="entry name" value="Xylose isomerase-like"/>
    <property type="match status" value="1"/>
</dbReference>
<dbReference type="HAMAP" id="MF_00152">
    <property type="entry name" value="Nfo"/>
    <property type="match status" value="1"/>
</dbReference>
<dbReference type="GO" id="GO:0008081">
    <property type="term" value="F:phosphoric diester hydrolase activity"/>
    <property type="evidence" value="ECO:0007669"/>
    <property type="project" value="TreeGrafter"/>
</dbReference>
<dbReference type="PANTHER" id="PTHR21445:SF0">
    <property type="entry name" value="APURINIC-APYRIMIDINIC ENDONUCLEASE"/>
    <property type="match status" value="1"/>
</dbReference>
<evidence type="ECO:0000259" key="8">
    <source>
        <dbReference type="Pfam" id="PF01261"/>
    </source>
</evidence>
<dbReference type="NCBIfam" id="TIGR00587">
    <property type="entry name" value="nfo"/>
    <property type="match status" value="1"/>
</dbReference>
<dbReference type="PROSITE" id="PS51432">
    <property type="entry name" value="AP_NUCLEASE_F2_4"/>
    <property type="match status" value="1"/>
</dbReference>
<dbReference type="Gene3D" id="3.20.20.150">
    <property type="entry name" value="Divalent-metal-dependent TIM barrel enzymes"/>
    <property type="match status" value="1"/>
</dbReference>
<keyword evidence="4" id="KW-0227">DNA damage</keyword>
<gene>
    <name evidence="9" type="ORF">IAD04_03550</name>
</gene>
<comment type="cofactor">
    <cofactor evidence="1">
        <name>Zn(2+)</name>
        <dbReference type="ChEBI" id="CHEBI:29105"/>
    </cofactor>
</comment>
<feature type="non-terminal residue" evidence="9">
    <location>
        <position position="284"/>
    </location>
</feature>
<evidence type="ECO:0000256" key="2">
    <source>
        <dbReference type="ARBA" id="ARBA00005340"/>
    </source>
</evidence>
<keyword evidence="6" id="KW-0862">Zinc</keyword>
<dbReference type="CDD" id="cd00019">
    <property type="entry name" value="AP2Ec"/>
    <property type="match status" value="1"/>
</dbReference>
<evidence type="ECO:0000256" key="3">
    <source>
        <dbReference type="ARBA" id="ARBA00022723"/>
    </source>
</evidence>
<dbReference type="SMART" id="SM00518">
    <property type="entry name" value="AP2Ec"/>
    <property type="match status" value="1"/>
</dbReference>
<dbReference type="InterPro" id="IPR036237">
    <property type="entry name" value="Xyl_isomerase-like_sf"/>
</dbReference>
<reference evidence="9" key="1">
    <citation type="submission" date="2020-10" db="EMBL/GenBank/DDBJ databases">
        <authorList>
            <person name="Gilroy R."/>
        </authorList>
    </citation>
    <scope>NUCLEOTIDE SEQUENCE</scope>
    <source>
        <strain evidence="9">14508</strain>
    </source>
</reference>
<dbReference type="Pfam" id="PF01261">
    <property type="entry name" value="AP_endonuc_2"/>
    <property type="match status" value="1"/>
</dbReference>
<dbReference type="GO" id="GO:0003677">
    <property type="term" value="F:DNA binding"/>
    <property type="evidence" value="ECO:0007669"/>
    <property type="project" value="InterPro"/>
</dbReference>
<dbReference type="PROSITE" id="PS00730">
    <property type="entry name" value="AP_NUCLEASE_F2_2"/>
    <property type="match status" value="1"/>
</dbReference>
<comment type="similarity">
    <text evidence="2">Belongs to the AP endonuclease 2 family.</text>
</comment>
<dbReference type="AlphaFoldDB" id="A0A9D1KBJ5"/>
<evidence type="ECO:0000256" key="5">
    <source>
        <dbReference type="ARBA" id="ARBA00022801"/>
    </source>
</evidence>
<evidence type="ECO:0000256" key="7">
    <source>
        <dbReference type="ARBA" id="ARBA00023204"/>
    </source>
</evidence>
<protein>
    <submittedName>
        <fullName evidence="9">Deoxyribonuclease IV</fullName>
        <ecNumber evidence="9">3.1.21.2</ecNumber>
    </submittedName>
</protein>
<feature type="domain" description="Xylose isomerase-like TIM barrel" evidence="8">
    <location>
        <begin position="22"/>
        <end position="263"/>
    </location>
</feature>
<name>A0A9D1KBJ5_9FIRM</name>
<reference evidence="9" key="2">
    <citation type="journal article" date="2021" name="PeerJ">
        <title>Extensive microbial diversity within the chicken gut microbiome revealed by metagenomics and culture.</title>
        <authorList>
            <person name="Gilroy R."/>
            <person name="Ravi A."/>
            <person name="Getino M."/>
            <person name="Pursley I."/>
            <person name="Horton D.L."/>
            <person name="Alikhan N.F."/>
            <person name="Baker D."/>
            <person name="Gharbi K."/>
            <person name="Hall N."/>
            <person name="Watson M."/>
            <person name="Adriaenssens E.M."/>
            <person name="Foster-Nyarko E."/>
            <person name="Jarju S."/>
            <person name="Secka A."/>
            <person name="Antonio M."/>
            <person name="Oren A."/>
            <person name="Chaudhuri R.R."/>
            <person name="La Ragione R."/>
            <person name="Hildebrand F."/>
            <person name="Pallen M.J."/>
        </authorList>
    </citation>
    <scope>NUCLEOTIDE SEQUENCE</scope>
    <source>
        <strain evidence="9">14508</strain>
    </source>
</reference>
<dbReference type="PANTHER" id="PTHR21445">
    <property type="entry name" value="ENDONUCLEASE IV ENDODEOXYRIBONUCLEASE IV"/>
    <property type="match status" value="1"/>
</dbReference>
<sequence>MIIGSHVGMSAPNYLLGSVKEAISYQANTFMFYTGAPQNTIRTPLNNLKIEEAKALLKENHMDIENVIVHAPYLINLANCEDEEKYQLSIRLLKTEIERTLAIGCKYLVLHPGSALKADRQLAIQHIASALNQLFNDYPTIQILLETMAGKGSEVGITFQEIKNIIDLIEKKECIGVCLDTCHIHDGGYDLSQTNELLSEFDQIIGLNYLKVCHINDSKNLKGAHKDRHANIGLGMIGFHHLMHFIYHPLLADKIFILETPWISYTVENQKVSYPPYRFEIQMI</sequence>